<dbReference type="Proteomes" id="UP001596337">
    <property type="component" value="Unassembled WGS sequence"/>
</dbReference>
<evidence type="ECO:0000313" key="3">
    <source>
        <dbReference type="EMBL" id="MFC6865704.1"/>
    </source>
</evidence>
<feature type="compositionally biased region" description="Polar residues" evidence="1">
    <location>
        <begin position="357"/>
        <end position="373"/>
    </location>
</feature>
<dbReference type="InterPro" id="IPR011009">
    <property type="entry name" value="Kinase-like_dom_sf"/>
</dbReference>
<dbReference type="CDD" id="cd13973">
    <property type="entry name" value="PK_MviN-like"/>
    <property type="match status" value="1"/>
</dbReference>
<organism evidence="3 4">
    <name type="scientific">Haloechinothrix salitolerans</name>
    <dbReference type="NCBI Taxonomy" id="926830"/>
    <lineage>
        <taxon>Bacteria</taxon>
        <taxon>Bacillati</taxon>
        <taxon>Actinomycetota</taxon>
        <taxon>Actinomycetes</taxon>
        <taxon>Pseudonocardiales</taxon>
        <taxon>Pseudonocardiaceae</taxon>
        <taxon>Haloechinothrix</taxon>
    </lineage>
</organism>
<comment type="caution">
    <text evidence="3">The sequence shown here is derived from an EMBL/GenBank/DDBJ whole genome shotgun (WGS) entry which is preliminary data.</text>
</comment>
<dbReference type="Gene3D" id="3.30.200.20">
    <property type="entry name" value="Phosphorylase Kinase, domain 1"/>
    <property type="match status" value="1"/>
</dbReference>
<keyword evidence="2" id="KW-1133">Transmembrane helix</keyword>
<keyword evidence="2" id="KW-0472">Membrane</keyword>
<dbReference type="EMBL" id="JBHSXX010000001">
    <property type="protein sequence ID" value="MFC6865704.1"/>
    <property type="molecule type" value="Genomic_DNA"/>
</dbReference>
<protein>
    <submittedName>
        <fullName evidence="3">Protein kinase family protein</fullName>
    </submittedName>
</protein>
<feature type="region of interest" description="Disordered" evidence="1">
    <location>
        <begin position="285"/>
        <end position="312"/>
    </location>
</feature>
<reference evidence="4" key="1">
    <citation type="journal article" date="2019" name="Int. J. Syst. Evol. Microbiol.">
        <title>The Global Catalogue of Microorganisms (GCM) 10K type strain sequencing project: providing services to taxonomists for standard genome sequencing and annotation.</title>
        <authorList>
            <consortium name="The Broad Institute Genomics Platform"/>
            <consortium name="The Broad Institute Genome Sequencing Center for Infectious Disease"/>
            <person name="Wu L."/>
            <person name="Ma J."/>
        </authorList>
    </citation>
    <scope>NUCLEOTIDE SEQUENCE [LARGE SCALE GENOMIC DNA]</scope>
    <source>
        <strain evidence="4">KCTC 32255</strain>
    </source>
</reference>
<accession>A0ABW2BT10</accession>
<dbReference type="GO" id="GO:0016301">
    <property type="term" value="F:kinase activity"/>
    <property type="evidence" value="ECO:0007669"/>
    <property type="project" value="UniProtKB-KW"/>
</dbReference>
<keyword evidence="2" id="KW-0812">Transmembrane</keyword>
<gene>
    <name evidence="3" type="ORF">ACFQGD_00940</name>
</gene>
<dbReference type="Gene3D" id="1.10.510.10">
    <property type="entry name" value="Transferase(Phosphotransferase) domain 1"/>
    <property type="match status" value="1"/>
</dbReference>
<keyword evidence="4" id="KW-1185">Reference proteome</keyword>
<feature type="region of interest" description="Disordered" evidence="1">
    <location>
        <begin position="1"/>
        <end position="25"/>
    </location>
</feature>
<evidence type="ECO:0000256" key="2">
    <source>
        <dbReference type="SAM" id="Phobius"/>
    </source>
</evidence>
<keyword evidence="3" id="KW-0808">Transferase</keyword>
<evidence type="ECO:0000313" key="4">
    <source>
        <dbReference type="Proteomes" id="UP001596337"/>
    </source>
</evidence>
<feature type="compositionally biased region" description="Pro residues" evidence="1">
    <location>
        <begin position="374"/>
        <end position="383"/>
    </location>
</feature>
<sequence>MDTRRNEQSDGAPRTSIRATGGSLAPGGVVGDGRYRLLAQLGVDERANAHFWRARDGQLRRDVALTLIVGDQADLDATREARRTLERAAHTSQFGHPHVARVLDVLTLGSGIAAGEGLLGIVVAEWSKGTDLIDIVDEGPVAPVVACRMIDSLVDAVERAHRSGLVLGLDHPQRIRRGPDGQLRLAFPGPLPETTLRDDIKALGAVLYLLLTARWPLRGGPAAIAPAPHAPHGGVVPPRSLEPTVPAELSSLAVRTLSDGGEGGIRTSAAFLRVLQQVAAEEERKAATATGAGAEESDEESDSGYWTTKKPVRDPAQRKKVALWATALVVAAVAILAWIGLSLISFFSENDATGPNVNVAESSEQNTKQQTSKAPPPATPEPVRPSAVQVYNPEGTGDFPSRASASIDGDPSTPWQTDQYKQQLPALKTGVGLVASFDQPIDLSRVLVVNGTPGTRLEIRTAEIGNPFLDNTRLVAGPIDLEQGPTQIDVDNARPTSHVIVWVTRLGGQPGQFQSSIGDLEFYQRPS</sequence>
<evidence type="ECO:0000256" key="1">
    <source>
        <dbReference type="SAM" id="MobiDB-lite"/>
    </source>
</evidence>
<proteinExistence type="predicted"/>
<name>A0ABW2BT10_9PSEU</name>
<keyword evidence="3" id="KW-0418">Kinase</keyword>
<feature type="region of interest" description="Disordered" evidence="1">
    <location>
        <begin position="357"/>
        <end position="384"/>
    </location>
</feature>
<dbReference type="RefSeq" id="WP_345392283.1">
    <property type="nucleotide sequence ID" value="NZ_BAABLA010000007.1"/>
</dbReference>
<feature type="transmembrane region" description="Helical" evidence="2">
    <location>
        <begin position="321"/>
        <end position="347"/>
    </location>
</feature>
<dbReference type="SUPFAM" id="SSF56112">
    <property type="entry name" value="Protein kinase-like (PK-like)"/>
    <property type="match status" value="1"/>
</dbReference>